<dbReference type="Pfam" id="PF14907">
    <property type="entry name" value="NTP_transf_5"/>
    <property type="match status" value="1"/>
</dbReference>
<organism evidence="1">
    <name type="scientific">marine sediment metagenome</name>
    <dbReference type="NCBI Taxonomy" id="412755"/>
    <lineage>
        <taxon>unclassified sequences</taxon>
        <taxon>metagenomes</taxon>
        <taxon>ecological metagenomes</taxon>
    </lineage>
</organism>
<evidence type="ECO:0000313" key="1">
    <source>
        <dbReference type="EMBL" id="KKN04430.1"/>
    </source>
</evidence>
<reference evidence="1" key="1">
    <citation type="journal article" date="2015" name="Nature">
        <title>Complex archaea that bridge the gap between prokaryotes and eukaryotes.</title>
        <authorList>
            <person name="Spang A."/>
            <person name="Saw J.H."/>
            <person name="Jorgensen S.L."/>
            <person name="Zaremba-Niedzwiedzka K."/>
            <person name="Martijn J."/>
            <person name="Lind A.E."/>
            <person name="van Eijk R."/>
            <person name="Schleper C."/>
            <person name="Guy L."/>
            <person name="Ettema T.J."/>
        </authorList>
    </citation>
    <scope>NUCLEOTIDE SEQUENCE</scope>
</reference>
<evidence type="ECO:0008006" key="2">
    <source>
        <dbReference type="Google" id="ProtNLM"/>
    </source>
</evidence>
<gene>
    <name evidence="1" type="ORF">LCGC14_1097550</name>
</gene>
<dbReference type="EMBL" id="LAZR01004923">
    <property type="protein sequence ID" value="KKN04430.1"/>
    <property type="molecule type" value="Genomic_DNA"/>
</dbReference>
<name>A0A0F9MAL0_9ZZZZ</name>
<comment type="caution">
    <text evidence="1">The sequence shown here is derived from an EMBL/GenBank/DDBJ whole genome shotgun (WGS) entry which is preliminary data.</text>
</comment>
<sequence>MSWTEVDRLLLYCCRKDTDRKNRNKIIEIQRKSIDWDYFAKKARENGVSAVVYSRLIDIKKDCTHIPSFIFKKLKKVYYLNATQNSLIYEELGKVLKIFSNAGLQVIVLKGAVLAEKIYENLALRPMMDVDLLAKKEDLFSLDEQMKILGYRPSDMSINNIDFSSTYLTTLDYRSLSPNSPSFHVHWHFVNSTIPNESYIKSIKIEDIWRDAEKTKIADVETMVMAPHHLLIHLSEHALRVTHSLSKLSFFCDIDEAVNFYQGRLDWDRLIKESLKFNLNRMVYISLYFTAKFLETKIPEYVLLKLKPERLSLGEKIFMNSISNNKRISGLSYLVHLSMNNGLYKKMKFLGKTLFPPAQIIAQRNYIPQSKLSYIHYIRRINEVFSRLFKAFS</sequence>
<dbReference type="AlphaFoldDB" id="A0A0F9MAL0"/>
<dbReference type="InterPro" id="IPR039498">
    <property type="entry name" value="NTP_transf_5"/>
</dbReference>
<protein>
    <recommendedName>
        <fullName evidence="2">Nucleotidyltransferase family protein</fullName>
    </recommendedName>
</protein>
<accession>A0A0F9MAL0</accession>
<proteinExistence type="predicted"/>